<evidence type="ECO:0000313" key="2">
    <source>
        <dbReference type="EMBL" id="KKP37577.1"/>
    </source>
</evidence>
<protein>
    <recommendedName>
        <fullName evidence="4">Glycosyltransferase RgtA/B/C/D-like domain-containing protein</fullName>
    </recommendedName>
</protein>
<feature type="transmembrane region" description="Helical" evidence="1">
    <location>
        <begin position="105"/>
        <end position="124"/>
    </location>
</feature>
<accession>A0A0G0C2S9</accession>
<feature type="transmembrane region" description="Helical" evidence="1">
    <location>
        <begin position="5"/>
        <end position="24"/>
    </location>
</feature>
<keyword evidence="1" id="KW-1133">Transmembrane helix</keyword>
<sequence>MMKKYFIFVFAYFILLLSFVPNFYEASVTNLLPPDRTMVWGEHNYTYDHNVYLSKIRQGQEGRLSVVDKYDNHPNQKGVFLQMFYLLSGKITKIFGLSPILSYHLLRTVMAVFWIIIIILLNFYFLKKLTLINLGVVLSLLTASFPLFYRFENQWWIGQYMGWWQELDILKRISFIPHDTFNYISISVLSILLGLMGKNKSNKYFIVICFLLFISVLIQPSSALLFLVSWTLYHTIIAIWSGSLDKDKIIKLLKQTFVIFITILTPILYIKMVTSTYPWKSLLDFDQKNRLSVNIKEYILTLGPVFFTGIAGLILVLFKKKQELLSLVTWIIGVSVLLILFKFFPYQSELRFIQTANHIPLAILSAYLFHELWKKAGTRISVIKVIIVITVIMIILNGLTQSYFSLKSQTQFINQRALATLPLVPYPPQVMYPLNDFYNGLKWLEINTNHQTVVLSKITAGNYIPAYSGNFVYLGHSGETPDYDIRTEKVNEFFSGSLPGKQALKFLKTENISYVFYGPQEKENNLKDISIYSFLTPVYQTPLVTIYKIKS</sequence>
<gene>
    <name evidence="2" type="ORF">UR23_C0002G0007</name>
</gene>
<evidence type="ECO:0000313" key="3">
    <source>
        <dbReference type="Proteomes" id="UP000034349"/>
    </source>
</evidence>
<reference evidence="2 3" key="1">
    <citation type="journal article" date="2015" name="Nature">
        <title>rRNA introns, odd ribosomes, and small enigmatic genomes across a large radiation of phyla.</title>
        <authorList>
            <person name="Brown C.T."/>
            <person name="Hug L.A."/>
            <person name="Thomas B.C."/>
            <person name="Sharon I."/>
            <person name="Castelle C.J."/>
            <person name="Singh A."/>
            <person name="Wilkins M.J."/>
            <person name="Williams K.H."/>
            <person name="Banfield J.F."/>
        </authorList>
    </citation>
    <scope>NUCLEOTIDE SEQUENCE [LARGE SCALE GENOMIC DNA]</scope>
</reference>
<feature type="transmembrane region" description="Helical" evidence="1">
    <location>
        <begin position="324"/>
        <end position="344"/>
    </location>
</feature>
<keyword evidence="1" id="KW-0812">Transmembrane</keyword>
<evidence type="ECO:0000256" key="1">
    <source>
        <dbReference type="SAM" id="Phobius"/>
    </source>
</evidence>
<evidence type="ECO:0008006" key="4">
    <source>
        <dbReference type="Google" id="ProtNLM"/>
    </source>
</evidence>
<dbReference type="Proteomes" id="UP000034349">
    <property type="component" value="Unassembled WGS sequence"/>
</dbReference>
<name>A0A0G0C2S9_9BACT</name>
<comment type="caution">
    <text evidence="2">The sequence shown here is derived from an EMBL/GenBank/DDBJ whole genome shotgun (WGS) entry which is preliminary data.</text>
</comment>
<feature type="transmembrane region" description="Helical" evidence="1">
    <location>
        <begin position="131"/>
        <end position="151"/>
    </location>
</feature>
<feature type="transmembrane region" description="Helical" evidence="1">
    <location>
        <begin position="381"/>
        <end position="404"/>
    </location>
</feature>
<feature type="transmembrane region" description="Helical" evidence="1">
    <location>
        <begin position="227"/>
        <end position="244"/>
    </location>
</feature>
<dbReference type="EMBL" id="LBOK01000002">
    <property type="protein sequence ID" value="KKP37577.1"/>
    <property type="molecule type" value="Genomic_DNA"/>
</dbReference>
<feature type="transmembrane region" description="Helical" evidence="1">
    <location>
        <begin position="298"/>
        <end position="317"/>
    </location>
</feature>
<feature type="transmembrane region" description="Helical" evidence="1">
    <location>
        <begin position="256"/>
        <end position="278"/>
    </location>
</feature>
<feature type="transmembrane region" description="Helical" evidence="1">
    <location>
        <begin position="204"/>
        <end position="221"/>
    </location>
</feature>
<keyword evidence="1" id="KW-0472">Membrane</keyword>
<feature type="transmembrane region" description="Helical" evidence="1">
    <location>
        <begin position="350"/>
        <end position="369"/>
    </location>
</feature>
<feature type="transmembrane region" description="Helical" evidence="1">
    <location>
        <begin position="180"/>
        <end position="197"/>
    </location>
</feature>
<proteinExistence type="predicted"/>
<dbReference type="AlphaFoldDB" id="A0A0G0C2S9"/>
<organism evidence="2 3">
    <name type="scientific">Candidatus Roizmanbacteria bacterium GW2011_GWA2_32_13</name>
    <dbReference type="NCBI Taxonomy" id="1618475"/>
    <lineage>
        <taxon>Bacteria</taxon>
        <taxon>Candidatus Roizmaniibacteriota</taxon>
    </lineage>
</organism>